<dbReference type="Pfam" id="PF10277">
    <property type="entry name" value="Frag1"/>
    <property type="match status" value="1"/>
</dbReference>
<feature type="transmembrane region" description="Helical" evidence="6">
    <location>
        <begin position="95"/>
        <end position="113"/>
    </location>
</feature>
<protein>
    <recommendedName>
        <fullName evidence="7">CWH43-like N-terminal domain-containing protein</fullName>
    </recommendedName>
</protein>
<keyword evidence="4 6" id="KW-1133">Transmembrane helix</keyword>
<dbReference type="InterPro" id="IPR019402">
    <property type="entry name" value="CWH43_N"/>
</dbReference>
<feature type="transmembrane region" description="Helical" evidence="6">
    <location>
        <begin position="119"/>
        <end position="139"/>
    </location>
</feature>
<feature type="transmembrane region" description="Helical" evidence="6">
    <location>
        <begin position="57"/>
        <end position="75"/>
    </location>
</feature>
<evidence type="ECO:0000256" key="6">
    <source>
        <dbReference type="SAM" id="Phobius"/>
    </source>
</evidence>
<comment type="subcellular location">
    <subcellularLocation>
        <location evidence="1">Endomembrane system</location>
        <topology evidence="1">Multi-pass membrane protein</topology>
    </subcellularLocation>
</comment>
<name>A0AAV8ZD94_9CUCU</name>
<accession>A0AAV8ZD94</accession>
<keyword evidence="5 6" id="KW-0472">Membrane</keyword>
<comment type="similarity">
    <text evidence="2">Belongs to the DRAM/TMEM150 family.</text>
</comment>
<dbReference type="InterPro" id="IPR050911">
    <property type="entry name" value="DRAM/TMEM150_Autophagy_Mod"/>
</dbReference>
<organism evidence="8 9">
    <name type="scientific">Aromia moschata</name>
    <dbReference type="NCBI Taxonomy" id="1265417"/>
    <lineage>
        <taxon>Eukaryota</taxon>
        <taxon>Metazoa</taxon>
        <taxon>Ecdysozoa</taxon>
        <taxon>Arthropoda</taxon>
        <taxon>Hexapoda</taxon>
        <taxon>Insecta</taxon>
        <taxon>Pterygota</taxon>
        <taxon>Neoptera</taxon>
        <taxon>Endopterygota</taxon>
        <taxon>Coleoptera</taxon>
        <taxon>Polyphaga</taxon>
        <taxon>Cucujiformia</taxon>
        <taxon>Chrysomeloidea</taxon>
        <taxon>Cerambycidae</taxon>
        <taxon>Cerambycinae</taxon>
        <taxon>Callichromatini</taxon>
        <taxon>Aromia</taxon>
    </lineage>
</organism>
<proteinExistence type="inferred from homology"/>
<dbReference type="PANTHER" id="PTHR21324">
    <property type="entry name" value="FASTING-INDUCIBLE INTEGRAL MEMBRANE PROTEIN TM6P1-RELATED"/>
    <property type="match status" value="1"/>
</dbReference>
<evidence type="ECO:0000256" key="1">
    <source>
        <dbReference type="ARBA" id="ARBA00004127"/>
    </source>
</evidence>
<feature type="domain" description="CWH43-like N-terminal" evidence="7">
    <location>
        <begin position="10"/>
        <end position="144"/>
    </location>
</feature>
<evidence type="ECO:0000259" key="7">
    <source>
        <dbReference type="Pfam" id="PF10277"/>
    </source>
</evidence>
<feature type="transmembrane region" description="Helical" evidence="6">
    <location>
        <begin position="12"/>
        <end position="34"/>
    </location>
</feature>
<keyword evidence="9" id="KW-1185">Reference proteome</keyword>
<evidence type="ECO:0000313" key="8">
    <source>
        <dbReference type="EMBL" id="KAJ8962322.1"/>
    </source>
</evidence>
<comment type="caution">
    <text evidence="8">The sequence shown here is derived from an EMBL/GenBank/DDBJ whole genome shotgun (WGS) entry which is preliminary data.</text>
</comment>
<reference evidence="8" key="1">
    <citation type="journal article" date="2023" name="Insect Mol. Biol.">
        <title>Genome sequencing provides insights into the evolution of gene families encoding plant cell wall-degrading enzymes in longhorned beetles.</title>
        <authorList>
            <person name="Shin N.R."/>
            <person name="Okamura Y."/>
            <person name="Kirsch R."/>
            <person name="Pauchet Y."/>
        </authorList>
    </citation>
    <scope>NUCLEOTIDE SEQUENCE</scope>
    <source>
        <strain evidence="8">AMC_N1</strain>
    </source>
</reference>
<dbReference type="Proteomes" id="UP001162162">
    <property type="component" value="Unassembled WGS sequence"/>
</dbReference>
<gene>
    <name evidence="8" type="ORF">NQ318_018301</name>
</gene>
<evidence type="ECO:0000256" key="5">
    <source>
        <dbReference type="ARBA" id="ARBA00023136"/>
    </source>
</evidence>
<evidence type="ECO:0000313" key="9">
    <source>
        <dbReference type="Proteomes" id="UP001162162"/>
    </source>
</evidence>
<evidence type="ECO:0000256" key="2">
    <source>
        <dbReference type="ARBA" id="ARBA00006565"/>
    </source>
</evidence>
<dbReference type="EMBL" id="JAPWTK010000003">
    <property type="protein sequence ID" value="KAJ8962322.1"/>
    <property type="molecule type" value="Genomic_DNA"/>
</dbReference>
<dbReference type="AlphaFoldDB" id="A0AAV8ZD94"/>
<sequence>MTHSYLKFKLYYFPMLTAVWYTVTYLLVYTMAVLEGHVNPIFPFISAAGTTPPESCIFGFMLNIGAVLMFIVIYVRYQYIRYSNEVDVPKRLNNFTYFLGMSASFGVILVANFQETNLLPVHVLGASCAFGSSVIYCCIQYNGEYFQQHEGTAMGNSLSPFIANLFMSKFETEVKDKFEYFPRVWFSSVALDNNRFPTLKFTYEVEHNEQLPFLDVLLEIVKINMDNLEIYSQVFIPELFELFILEYGVDRFKWKLEDGGYSFHLAATFSEWITALSLNIYIFTFASDFKDIRFEGVVFTKDVELKL</sequence>
<dbReference type="PANTHER" id="PTHR21324:SF2">
    <property type="entry name" value="EG:22E5.9 PROTEIN"/>
    <property type="match status" value="1"/>
</dbReference>
<keyword evidence="3 6" id="KW-0812">Transmembrane</keyword>
<evidence type="ECO:0000256" key="3">
    <source>
        <dbReference type="ARBA" id="ARBA00022692"/>
    </source>
</evidence>
<dbReference type="GO" id="GO:0012505">
    <property type="term" value="C:endomembrane system"/>
    <property type="evidence" value="ECO:0007669"/>
    <property type="project" value="UniProtKB-SubCell"/>
</dbReference>
<evidence type="ECO:0000256" key="4">
    <source>
        <dbReference type="ARBA" id="ARBA00022989"/>
    </source>
</evidence>